<protein>
    <submittedName>
        <fullName evidence="1">Uncharacterized protein</fullName>
    </submittedName>
</protein>
<evidence type="ECO:0000313" key="2">
    <source>
        <dbReference type="Proteomes" id="UP000005156"/>
    </source>
</evidence>
<accession>F3QJX8</accession>
<keyword evidence="2" id="KW-1185">Reference proteome</keyword>
<dbReference type="AlphaFoldDB" id="F3QJX8"/>
<dbReference type="HOGENOM" id="CLU_155155_0_0_4"/>
<name>F3QJX8_9BURK</name>
<organism evidence="1 2">
    <name type="scientific">Parasutterella excrementihominis YIT 11859</name>
    <dbReference type="NCBI Taxonomy" id="762966"/>
    <lineage>
        <taxon>Bacteria</taxon>
        <taxon>Pseudomonadati</taxon>
        <taxon>Pseudomonadota</taxon>
        <taxon>Betaproteobacteria</taxon>
        <taxon>Burkholderiales</taxon>
        <taxon>Sutterellaceae</taxon>
        <taxon>Parasutterella</taxon>
    </lineage>
</organism>
<dbReference type="EMBL" id="AFBP01000031">
    <property type="protein sequence ID" value="EGG55131.1"/>
    <property type="molecule type" value="Genomic_DNA"/>
</dbReference>
<evidence type="ECO:0000313" key="1">
    <source>
        <dbReference type="EMBL" id="EGG55131.1"/>
    </source>
</evidence>
<gene>
    <name evidence="1" type="ORF">HMPREF9439_01235</name>
</gene>
<dbReference type="Proteomes" id="UP000005156">
    <property type="component" value="Unassembled WGS sequence"/>
</dbReference>
<reference evidence="1 2" key="1">
    <citation type="submission" date="2011-02" db="EMBL/GenBank/DDBJ databases">
        <authorList>
            <person name="Weinstock G."/>
            <person name="Sodergren E."/>
            <person name="Clifton S."/>
            <person name="Fulton L."/>
            <person name="Fulton B."/>
            <person name="Courtney L."/>
            <person name="Fronick C."/>
            <person name="Harrison M."/>
            <person name="Strong C."/>
            <person name="Farmer C."/>
            <person name="Delahaunty K."/>
            <person name="Markovic C."/>
            <person name="Hall O."/>
            <person name="Minx P."/>
            <person name="Tomlinson C."/>
            <person name="Mitreva M."/>
            <person name="Hou S."/>
            <person name="Chen J."/>
            <person name="Wollam A."/>
            <person name="Pepin K.H."/>
            <person name="Johnson M."/>
            <person name="Bhonagiri V."/>
            <person name="Zhang X."/>
            <person name="Suruliraj S."/>
            <person name="Warren W."/>
            <person name="Chinwalla A."/>
            <person name="Mardis E.R."/>
            <person name="Wilson R.K."/>
        </authorList>
    </citation>
    <scope>NUCLEOTIDE SEQUENCE [LARGE SCALE GENOMIC DNA]</scope>
    <source>
        <strain evidence="1 2">YIT 11859</strain>
    </source>
</reference>
<dbReference type="eggNOG" id="ENOG5033DGP">
    <property type="taxonomic scope" value="Bacteria"/>
</dbReference>
<proteinExistence type="predicted"/>
<comment type="caution">
    <text evidence="1">The sequence shown here is derived from an EMBL/GenBank/DDBJ whole genome shotgun (WGS) entry which is preliminary data.</text>
</comment>
<sequence>MCAASLAFAAPNTAIKALGQDLKSFSPASITAHQGAEKKETVVIVLPQARITDTIYTAVIKGACMRLWLEPKDKYLNSVAQIAVLNQWAKQGYVFEKPKETCKQMGEAVGNKSNILLMGNTHMY</sequence>